<dbReference type="InterPro" id="IPR008928">
    <property type="entry name" value="6-hairpin_glycosidase_sf"/>
</dbReference>
<feature type="domain" description="Spermatogenesis-associated protein 20-like TRX" evidence="1">
    <location>
        <begin position="4"/>
        <end position="138"/>
    </location>
</feature>
<dbReference type="SUPFAM" id="SSF52833">
    <property type="entry name" value="Thioredoxin-like"/>
    <property type="match status" value="1"/>
</dbReference>
<dbReference type="Proteomes" id="UP000230790">
    <property type="component" value="Unassembled WGS sequence"/>
</dbReference>
<organism evidence="2 3">
    <name type="scientific">Candidatus Thermofonsia Clade 3 bacterium</name>
    <dbReference type="NCBI Taxonomy" id="2364212"/>
    <lineage>
        <taxon>Bacteria</taxon>
        <taxon>Bacillati</taxon>
        <taxon>Chloroflexota</taxon>
        <taxon>Candidatus Thermofontia</taxon>
        <taxon>Candidatus Thermofonsia Clade 3</taxon>
    </lineage>
</organism>
<dbReference type="AlphaFoldDB" id="A0A2M8QAN6"/>
<dbReference type="PIRSF" id="PIRSF006402">
    <property type="entry name" value="UCP006402_thioredoxin"/>
    <property type="match status" value="1"/>
</dbReference>
<comment type="caution">
    <text evidence="2">The sequence shown here is derived from an EMBL/GenBank/DDBJ whole genome shotgun (WGS) entry which is preliminary data.</text>
</comment>
<dbReference type="InterPro" id="IPR004879">
    <property type="entry name" value="Ssp411-like_TRX"/>
</dbReference>
<dbReference type="PANTHER" id="PTHR42899:SF1">
    <property type="entry name" value="SPERMATOGENESIS-ASSOCIATED PROTEIN 20"/>
    <property type="match status" value="1"/>
</dbReference>
<reference evidence="2 3" key="1">
    <citation type="submission" date="2017-11" db="EMBL/GenBank/DDBJ databases">
        <title>Evolution of Phototrophy in the Chloroflexi Phylum Driven by Horizontal Gene Transfer.</title>
        <authorList>
            <person name="Ward L.M."/>
            <person name="Hemp J."/>
            <person name="Shih P.M."/>
            <person name="Mcglynn S.E."/>
            <person name="Fischer W."/>
        </authorList>
    </citation>
    <scope>NUCLEOTIDE SEQUENCE [LARGE SCALE GENOMIC DNA]</scope>
    <source>
        <strain evidence="2">JP3_7</strain>
    </source>
</reference>
<accession>A0A2M8QAN6</accession>
<evidence type="ECO:0000259" key="1">
    <source>
        <dbReference type="Pfam" id="PF03190"/>
    </source>
</evidence>
<protein>
    <recommendedName>
        <fullName evidence="1">Spermatogenesis-associated protein 20-like TRX domain-containing protein</fullName>
    </recommendedName>
</protein>
<evidence type="ECO:0000313" key="3">
    <source>
        <dbReference type="Proteomes" id="UP000230790"/>
    </source>
</evidence>
<dbReference type="Pfam" id="PF03190">
    <property type="entry name" value="Thioredox_DsbH"/>
    <property type="match status" value="1"/>
</dbReference>
<name>A0A2M8QAN6_9CHLR</name>
<evidence type="ECO:0000313" key="2">
    <source>
        <dbReference type="EMBL" id="PJF46845.1"/>
    </source>
</evidence>
<dbReference type="GO" id="GO:0005975">
    <property type="term" value="P:carbohydrate metabolic process"/>
    <property type="evidence" value="ECO:0007669"/>
    <property type="project" value="InterPro"/>
</dbReference>
<sequence length="608" mass="67681">MASESRVLWREWSDEAFAEAKAQDKPVLLGISAVWCHWCHVMDRGVPGDPVHTGVYNNPQIADFINAHFIPIRVDNDQRPDINARYNMGGWPTTCFLTPDGDVIYGATYLAPAQMRQLLPRVLEVWRNEREEILKQLKGRTEDAERNTRITTSTLAELQSSISQRPSAIVEDVAHAIIRNFDPKHGGLGNGQKFPMSDAWELLLAIYAQTREKRLLDMVVKTLVAMGTRGMYDRVAGGWFRYSTTPDWSVPHFEKMLEDHARLTPVYLHAIQLCRAAGREDDAATLTKIVRASLDYLTSTLLHDEADLTYFAGSQDADETYYLLSREERAQLPAPFIDWRLYADWNALMLSALLQADVVLDEPAYADLAARIWRTLVNRCVNDDGSVVHSLISKNGAMVHASLRGQLGDQAALAKAGLDLAQHRPERTADALAVVRRIVAFAMRELRAPEGNFYDAPANPNAQGMLRVRIQPIFDNCTFAEALVMMSALADEADGRQAALAALAAFGDEYKRYREHAAPYALAVMRAAQPPDEVAIVGRGDETLPFVRAAHATYSPWRIVRVLDPERDSAVIAQRGYPAARLPVAFLCRGTACSAPIYAPDELRAASV</sequence>
<dbReference type="PANTHER" id="PTHR42899">
    <property type="entry name" value="SPERMATOGENESIS-ASSOCIATED PROTEIN 20"/>
    <property type="match status" value="1"/>
</dbReference>
<gene>
    <name evidence="2" type="ORF">CUN48_11695</name>
</gene>
<dbReference type="Gene3D" id="3.40.30.10">
    <property type="entry name" value="Glutaredoxin"/>
    <property type="match status" value="1"/>
</dbReference>
<proteinExistence type="predicted"/>
<dbReference type="EMBL" id="PGTN01000088">
    <property type="protein sequence ID" value="PJF46845.1"/>
    <property type="molecule type" value="Genomic_DNA"/>
</dbReference>
<dbReference type="SUPFAM" id="SSF48208">
    <property type="entry name" value="Six-hairpin glycosidases"/>
    <property type="match status" value="1"/>
</dbReference>
<dbReference type="InterPro" id="IPR024705">
    <property type="entry name" value="Ssp411"/>
</dbReference>
<dbReference type="InterPro" id="IPR036249">
    <property type="entry name" value="Thioredoxin-like_sf"/>
</dbReference>